<dbReference type="Proteomes" id="UP000280444">
    <property type="component" value="Unassembled WGS sequence"/>
</dbReference>
<feature type="compositionally biased region" description="Basic and acidic residues" evidence="1">
    <location>
        <begin position="1"/>
        <end position="10"/>
    </location>
</feature>
<organism evidence="2 3">
    <name type="scientific">Schaalia canis</name>
    <dbReference type="NCBI Taxonomy" id="100469"/>
    <lineage>
        <taxon>Bacteria</taxon>
        <taxon>Bacillati</taxon>
        <taxon>Actinomycetota</taxon>
        <taxon>Actinomycetes</taxon>
        <taxon>Actinomycetales</taxon>
        <taxon>Actinomycetaceae</taxon>
        <taxon>Schaalia</taxon>
    </lineage>
</organism>
<comment type="caution">
    <text evidence="2">The sequence shown here is derived from an EMBL/GenBank/DDBJ whole genome shotgun (WGS) entry which is preliminary data.</text>
</comment>
<gene>
    <name evidence="2" type="ORF">EII11_02775</name>
</gene>
<name>A0A3P1SEU1_9ACTO</name>
<keyword evidence="3" id="KW-1185">Reference proteome</keyword>
<evidence type="ECO:0000313" key="3">
    <source>
        <dbReference type="Proteomes" id="UP000280444"/>
    </source>
</evidence>
<proteinExistence type="predicted"/>
<dbReference type="EMBL" id="RQZF01000002">
    <property type="protein sequence ID" value="RRC95811.1"/>
    <property type="molecule type" value="Genomic_DNA"/>
</dbReference>
<dbReference type="RefSeq" id="WP_124868419.1">
    <property type="nucleotide sequence ID" value="NZ_RQZF01000002.1"/>
</dbReference>
<protein>
    <submittedName>
        <fullName evidence="2">Uncharacterized protein</fullName>
    </submittedName>
</protein>
<reference evidence="2 3" key="1">
    <citation type="submission" date="2018-11" db="EMBL/GenBank/DDBJ databases">
        <title>Genomes From Bacteria Associated with the Canine Oral Cavity: a Test Case for Automated Genome-Based Taxonomic Assignment.</title>
        <authorList>
            <person name="Coil D.A."/>
            <person name="Jospin G."/>
            <person name="Darling A.E."/>
            <person name="Wallis C."/>
            <person name="Davis I.J."/>
            <person name="Harris S."/>
            <person name="Eisen J.A."/>
            <person name="Holcombe L.J."/>
            <person name="O'Flynn C."/>
        </authorList>
    </citation>
    <scope>NUCLEOTIDE SEQUENCE [LARGE SCALE GENOMIC DNA]</scope>
    <source>
        <strain evidence="2 3">OH770</strain>
    </source>
</reference>
<evidence type="ECO:0000256" key="1">
    <source>
        <dbReference type="SAM" id="MobiDB-lite"/>
    </source>
</evidence>
<feature type="region of interest" description="Disordered" evidence="1">
    <location>
        <begin position="1"/>
        <end position="28"/>
    </location>
</feature>
<accession>A0A3P1SEU1</accession>
<evidence type="ECO:0000313" key="2">
    <source>
        <dbReference type="EMBL" id="RRC95811.1"/>
    </source>
</evidence>
<sequence>MVERACDLRHAVSPGAHPGSQFLSGTKARSTAIPRVAGLPSIGASGPVGHLTTTTAITHKDDNKAERLSALMIQEMEA</sequence>
<dbReference type="AlphaFoldDB" id="A0A3P1SEU1"/>